<gene>
    <name evidence="4" type="ORF">MAR_035335</name>
</gene>
<dbReference type="InterPro" id="IPR024977">
    <property type="entry name" value="Apc4-like_WD40_dom"/>
</dbReference>
<dbReference type="InterPro" id="IPR051179">
    <property type="entry name" value="WD_repeat_multifunction"/>
</dbReference>
<dbReference type="EMBL" id="CP111018">
    <property type="protein sequence ID" value="WAR10259.1"/>
    <property type="molecule type" value="Genomic_DNA"/>
</dbReference>
<dbReference type="InterPro" id="IPR001680">
    <property type="entry name" value="WD40_rpt"/>
</dbReference>
<dbReference type="InterPro" id="IPR036322">
    <property type="entry name" value="WD40_repeat_dom_sf"/>
</dbReference>
<dbReference type="PANTHER" id="PTHR19857">
    <property type="entry name" value="MITOCHONDRIAL DIVISION PROTEIN 1-RELATED"/>
    <property type="match status" value="1"/>
</dbReference>
<keyword evidence="2" id="KW-0677">Repeat</keyword>
<evidence type="ECO:0000259" key="3">
    <source>
        <dbReference type="Pfam" id="PF12894"/>
    </source>
</evidence>
<dbReference type="SMART" id="SM00320">
    <property type="entry name" value="WD40"/>
    <property type="match status" value="4"/>
</dbReference>
<evidence type="ECO:0000313" key="5">
    <source>
        <dbReference type="Proteomes" id="UP001164746"/>
    </source>
</evidence>
<sequence length="262" mass="28613">MSGNENSGDGEFDDVINAEDILHVIELDDNRDISEVMEEADLGEDFDDDMEASGGQIEVQDMAGVVFDKHKDAVFSVHIDPNTSQLAVTGGQDDTAFVWKISTGEVLFECTATADLSGLVKVWKVETKEDVFTFECSDAEWMKWHPASHVLFLGTVDGDIWMWKIPSGECKTLQSHGCTVSCGVILSDGKRMCVGYDDGSLKIWDLKSVSVQHNITGVNAHKSTVLCVDTHPVNNVILSGSTDVTARAYNSSTGKREKEAND</sequence>
<feature type="domain" description="Anaphase-promoting complex subunit 4-like WD40" evidence="3">
    <location>
        <begin position="142"/>
        <end position="218"/>
    </location>
</feature>
<name>A0ABY7EMC7_MYAAR</name>
<dbReference type="Pfam" id="PF12894">
    <property type="entry name" value="ANAPC4_WD40"/>
    <property type="match status" value="1"/>
</dbReference>
<accession>A0ABY7EMC7</accession>
<keyword evidence="1" id="KW-0853">WD repeat</keyword>
<keyword evidence="5" id="KW-1185">Reference proteome</keyword>
<dbReference type="InterPro" id="IPR015943">
    <property type="entry name" value="WD40/YVTN_repeat-like_dom_sf"/>
</dbReference>
<evidence type="ECO:0000256" key="1">
    <source>
        <dbReference type="ARBA" id="ARBA00022574"/>
    </source>
</evidence>
<dbReference type="Gene3D" id="2.130.10.10">
    <property type="entry name" value="YVTN repeat-like/Quinoprotein amine dehydrogenase"/>
    <property type="match status" value="3"/>
</dbReference>
<evidence type="ECO:0000256" key="2">
    <source>
        <dbReference type="ARBA" id="ARBA00022737"/>
    </source>
</evidence>
<proteinExistence type="predicted"/>
<dbReference type="Pfam" id="PF00400">
    <property type="entry name" value="WD40"/>
    <property type="match status" value="1"/>
</dbReference>
<dbReference type="Proteomes" id="UP001164746">
    <property type="component" value="Chromosome 7"/>
</dbReference>
<dbReference type="PANTHER" id="PTHR19857:SF8">
    <property type="entry name" value="ANGIO-ASSOCIATED MIGRATORY CELL PROTEIN"/>
    <property type="match status" value="1"/>
</dbReference>
<organism evidence="4 5">
    <name type="scientific">Mya arenaria</name>
    <name type="common">Soft-shell clam</name>
    <dbReference type="NCBI Taxonomy" id="6604"/>
    <lineage>
        <taxon>Eukaryota</taxon>
        <taxon>Metazoa</taxon>
        <taxon>Spiralia</taxon>
        <taxon>Lophotrochozoa</taxon>
        <taxon>Mollusca</taxon>
        <taxon>Bivalvia</taxon>
        <taxon>Autobranchia</taxon>
        <taxon>Heteroconchia</taxon>
        <taxon>Euheterodonta</taxon>
        <taxon>Imparidentia</taxon>
        <taxon>Neoheterodontei</taxon>
        <taxon>Myida</taxon>
        <taxon>Myoidea</taxon>
        <taxon>Myidae</taxon>
        <taxon>Mya</taxon>
    </lineage>
</organism>
<evidence type="ECO:0000313" key="4">
    <source>
        <dbReference type="EMBL" id="WAR10259.1"/>
    </source>
</evidence>
<protein>
    <submittedName>
        <fullName evidence="4">AAMP-like protein</fullName>
    </submittedName>
</protein>
<dbReference type="SUPFAM" id="SSF50978">
    <property type="entry name" value="WD40 repeat-like"/>
    <property type="match status" value="1"/>
</dbReference>
<reference evidence="4" key="1">
    <citation type="submission" date="2022-11" db="EMBL/GenBank/DDBJ databases">
        <title>Centuries of genome instability and evolution in soft-shell clam transmissible cancer (bioRxiv).</title>
        <authorList>
            <person name="Hart S.F.M."/>
            <person name="Yonemitsu M.A."/>
            <person name="Giersch R.M."/>
            <person name="Beal B.F."/>
            <person name="Arriagada G."/>
            <person name="Davis B.W."/>
            <person name="Ostrander E.A."/>
            <person name="Goff S.P."/>
            <person name="Metzger M.J."/>
        </authorList>
    </citation>
    <scope>NUCLEOTIDE SEQUENCE</scope>
    <source>
        <strain evidence="4">MELC-2E11</strain>
        <tissue evidence="4">Siphon/mantle</tissue>
    </source>
</reference>